<dbReference type="AlphaFoldDB" id="A0ABD1YX62"/>
<feature type="region of interest" description="Disordered" evidence="1">
    <location>
        <begin position="430"/>
        <end position="508"/>
    </location>
</feature>
<keyword evidence="3" id="KW-1185">Reference proteome</keyword>
<feature type="compositionally biased region" description="Basic and acidic residues" evidence="1">
    <location>
        <begin position="480"/>
        <end position="493"/>
    </location>
</feature>
<reference evidence="2 3" key="1">
    <citation type="submission" date="2024-09" db="EMBL/GenBank/DDBJ databases">
        <title>Chromosome-scale assembly of Riccia fluitans.</title>
        <authorList>
            <person name="Paukszto L."/>
            <person name="Sawicki J."/>
            <person name="Karawczyk K."/>
            <person name="Piernik-Szablinska J."/>
            <person name="Szczecinska M."/>
            <person name="Mazdziarz M."/>
        </authorList>
    </citation>
    <scope>NUCLEOTIDE SEQUENCE [LARGE SCALE GENOMIC DNA]</scope>
    <source>
        <strain evidence="2">Rf_01</strain>
        <tissue evidence="2">Aerial parts of the thallus</tissue>
    </source>
</reference>
<feature type="compositionally biased region" description="Low complexity" evidence="1">
    <location>
        <begin position="450"/>
        <end position="465"/>
    </location>
</feature>
<evidence type="ECO:0000313" key="2">
    <source>
        <dbReference type="EMBL" id="KAL2634389.1"/>
    </source>
</evidence>
<dbReference type="Proteomes" id="UP001605036">
    <property type="component" value="Unassembled WGS sequence"/>
</dbReference>
<feature type="region of interest" description="Disordered" evidence="1">
    <location>
        <begin position="327"/>
        <end position="347"/>
    </location>
</feature>
<proteinExistence type="predicted"/>
<accession>A0ABD1YX62</accession>
<feature type="compositionally biased region" description="Basic residues" evidence="1">
    <location>
        <begin position="401"/>
        <end position="410"/>
    </location>
</feature>
<dbReference type="EMBL" id="JBHFFA010000003">
    <property type="protein sequence ID" value="KAL2634389.1"/>
    <property type="molecule type" value="Genomic_DNA"/>
</dbReference>
<protein>
    <submittedName>
        <fullName evidence="2">Uncharacterized protein</fullName>
    </submittedName>
</protein>
<comment type="caution">
    <text evidence="2">The sequence shown here is derived from an EMBL/GenBank/DDBJ whole genome shotgun (WGS) entry which is preliminary data.</text>
</comment>
<sequence length="508" mass="56718">MATASSSNSLTQADDEPLEEISFSHGLYLIPPPPRGQLALPLQQRYQAYEYFLQKCLRLRGFAPSHEAAKAMVHLEPFRSAARRKFFELRYDDAIRVHSSEERDAFLGIDGFLGEIEQAKAEFQARETGGSVELESGLEPWSPFDYKMSCLLAAPPPRGAPPPMIEERASHLYNAIIRMMLILEFKADEKSAFEKATTYSSRARLWDRLNRLRYEDAVVIGIIQDIDDYLCVDEIFGLGVRVVFRDFKEYTSCVRQRLQDSGVAATLREALQMMSKKAAFLKRRFDELTSLRRTFTTMEEYDAYLGINEVSEGRRCHHGSLLAESSRAAPMEEAFDTEKSAATSLQPPDGLSQKFFLSLARSMDIHVKLNSEDGEGQPVRSLRGPQYEIQQNETTGDTPHGAKKKTKTKKGASGILELVTQLEITDGVQNKTDSTRKSDSEAINAEEETAAIVLRSTSEASSNSSNHGPVAAVPDELEESGARSEDGLPDGKEKKKKKKKKRAAELAS</sequence>
<organism evidence="2 3">
    <name type="scientific">Riccia fluitans</name>
    <dbReference type="NCBI Taxonomy" id="41844"/>
    <lineage>
        <taxon>Eukaryota</taxon>
        <taxon>Viridiplantae</taxon>
        <taxon>Streptophyta</taxon>
        <taxon>Embryophyta</taxon>
        <taxon>Marchantiophyta</taxon>
        <taxon>Marchantiopsida</taxon>
        <taxon>Marchantiidae</taxon>
        <taxon>Marchantiales</taxon>
        <taxon>Ricciaceae</taxon>
        <taxon>Riccia</taxon>
    </lineage>
</organism>
<evidence type="ECO:0000313" key="3">
    <source>
        <dbReference type="Proteomes" id="UP001605036"/>
    </source>
</evidence>
<feature type="compositionally biased region" description="Polar residues" evidence="1">
    <location>
        <begin position="388"/>
        <end position="397"/>
    </location>
</feature>
<gene>
    <name evidence="2" type="ORF">R1flu_005868</name>
</gene>
<feature type="region of interest" description="Disordered" evidence="1">
    <location>
        <begin position="371"/>
        <end position="412"/>
    </location>
</feature>
<evidence type="ECO:0000256" key="1">
    <source>
        <dbReference type="SAM" id="MobiDB-lite"/>
    </source>
</evidence>
<name>A0ABD1YX62_9MARC</name>